<evidence type="ECO:0000313" key="1">
    <source>
        <dbReference type="EMBL" id="CRH04426.1"/>
    </source>
</evidence>
<protein>
    <submittedName>
        <fullName evidence="1">TIR protein</fullName>
    </submittedName>
</protein>
<dbReference type="Gene3D" id="3.40.50.300">
    <property type="entry name" value="P-loop containing nucleotide triphosphate hydrolases"/>
    <property type="match status" value="1"/>
</dbReference>
<dbReference type="SUPFAM" id="SSF52540">
    <property type="entry name" value="P-loop containing nucleoside triphosphate hydrolases"/>
    <property type="match status" value="1"/>
</dbReference>
<name>A0A1S7LF39_MAGMO</name>
<dbReference type="InterPro" id="IPR035897">
    <property type="entry name" value="Toll_tir_struct_dom_sf"/>
</dbReference>
<dbReference type="SUPFAM" id="SSF52200">
    <property type="entry name" value="Toll/Interleukin receptor TIR domain"/>
    <property type="match status" value="1"/>
</dbReference>
<accession>A0A1S7LF39</accession>
<dbReference type="AlphaFoldDB" id="A0A1S7LF39"/>
<gene>
    <name evidence="1" type="ORF">MAGMO_0212</name>
</gene>
<reference evidence="1" key="1">
    <citation type="submission" date="2015-04" db="EMBL/GenBank/DDBJ databases">
        <authorList>
            <person name="Syromyatnikov M.Y."/>
            <person name="Popov V.N."/>
        </authorList>
    </citation>
    <scope>NUCLEOTIDE SEQUENCE</scope>
    <source>
        <strain evidence="1">MO-1</strain>
    </source>
</reference>
<dbReference type="InterPro" id="IPR027417">
    <property type="entry name" value="P-loop_NTPase"/>
</dbReference>
<organism evidence="1">
    <name type="scientific">Magnetococcus massalia (strain MO-1)</name>
    <dbReference type="NCBI Taxonomy" id="451514"/>
    <lineage>
        <taxon>Bacteria</taxon>
        <taxon>Pseudomonadati</taxon>
        <taxon>Pseudomonadota</taxon>
        <taxon>Magnetococcia</taxon>
        <taxon>Magnetococcales</taxon>
        <taxon>Magnetococcaceae</taxon>
        <taxon>Magnetococcus</taxon>
    </lineage>
</organism>
<sequence>MCWEKRSVSTPQRKSPIQGLISSSFLQSDYCYEKEFQKALEKYDNGEMIILAIIIRECDWDDKALAQFQVLPKDAKPVKLWEDEDSAWLNVVNEIKKSIDEQPKGKIKQSNNKELLHNEDSERKLINDWANDTEVVLTHRSVEKIKLPDIYVVPDLEEETRAKNSLISITGASELLKKAGFYLVHGEEQQGKTSLLKYFFKELSELHYEVKYVDAEKIKKSKPEEIENFSLKSNYSHSSLHPREPAKVILIDNLDKIRLNT</sequence>
<proteinExistence type="predicted"/>
<dbReference type="EMBL" id="LO017727">
    <property type="protein sequence ID" value="CRH04426.1"/>
    <property type="molecule type" value="Genomic_DNA"/>
</dbReference>